<protein>
    <recommendedName>
        <fullName evidence="4">ODAD1 central coiled coil region domain-containing protein</fullName>
    </recommendedName>
</protein>
<keyword evidence="6" id="KW-1185">Reference proteome</keyword>
<name>A0A8T3DGN7_9TELE</name>
<keyword evidence="1 2" id="KW-0175">Coiled coil</keyword>
<dbReference type="AlphaFoldDB" id="A0A8T3DGN7"/>
<dbReference type="GO" id="GO:0036158">
    <property type="term" value="P:outer dynein arm assembly"/>
    <property type="evidence" value="ECO:0007669"/>
    <property type="project" value="TreeGrafter"/>
</dbReference>
<organism evidence="5 6">
    <name type="scientific">Albula goreensis</name>
    <dbReference type="NCBI Taxonomy" id="1534307"/>
    <lineage>
        <taxon>Eukaryota</taxon>
        <taxon>Metazoa</taxon>
        <taxon>Chordata</taxon>
        <taxon>Craniata</taxon>
        <taxon>Vertebrata</taxon>
        <taxon>Euteleostomi</taxon>
        <taxon>Actinopterygii</taxon>
        <taxon>Neopterygii</taxon>
        <taxon>Teleostei</taxon>
        <taxon>Albuliformes</taxon>
        <taxon>Albulidae</taxon>
        <taxon>Albula</taxon>
    </lineage>
</organism>
<proteinExistence type="predicted"/>
<sequence length="649" mass="74370">MVKSKNQKGAFQSKAASCKKQSLSGSGQSAAEGDSDVEVESEVLTLQQTCQRLSGVRQAQERETLTTIRRQRQLIGSLNKEREELLLSLKGVGGREDHENRSIQALLQRSDDLNNCITRENDKLHILDKEIHNIQRKMDRERNIFHSTEDRSWKMERLTNQIAQANCRFGSLVSTNSNLRQEIQTMRGEKDKFSLIRNRLQKELQDKQKEIGSLLDEANECIHMREEAQSRTVRVQEQRAKETEQHEGEVREIQRALSHTRKGEHFLQEKAKERERDRNFLCAVGKKEARARERRMEQKVVLNQYEEAVEKIGEIVDQATRGRVRGGKRRSRVADGRSGSTAEGLTENEHKRPLWDLVSRRRSTLVSQMFRETLGGEGEAERRGRRLTEHRRRSTLLLGASLEEQERLKELARKTLEQQQLLDRNAADFDAELFYNVYMEREDVNFALFNYVCEQTGEIEDLTRDIQQLKWAVELQHEGDAAAGEKRKERGRRLEETREEVAHIANKLQTDVEKKVEVLRLIKAGVEGIADHLGLRSVYTEISGDAPKAIFFLLGIIEQKVTDMLSVQSYTDSQEVEGAGRKMEGIGHFFGILPPHTPPAVSSIQPPSTSLLFDSEEECDEEDLKPLSKEELLLKAVQSIQSRADKSTA</sequence>
<dbReference type="Proteomes" id="UP000829720">
    <property type="component" value="Unassembled WGS sequence"/>
</dbReference>
<dbReference type="InterPro" id="IPR049258">
    <property type="entry name" value="ODAD1_CC"/>
</dbReference>
<evidence type="ECO:0000256" key="1">
    <source>
        <dbReference type="ARBA" id="ARBA00023054"/>
    </source>
</evidence>
<feature type="region of interest" description="Disordered" evidence="3">
    <location>
        <begin position="1"/>
        <end position="38"/>
    </location>
</feature>
<accession>A0A8T3DGN7</accession>
<dbReference type="GO" id="GO:0005930">
    <property type="term" value="C:axoneme"/>
    <property type="evidence" value="ECO:0007669"/>
    <property type="project" value="TreeGrafter"/>
</dbReference>
<feature type="coiled-coil region" evidence="2">
    <location>
        <begin position="190"/>
        <end position="245"/>
    </location>
</feature>
<dbReference type="EMBL" id="JAERUA010000010">
    <property type="protein sequence ID" value="KAI1894577.1"/>
    <property type="molecule type" value="Genomic_DNA"/>
</dbReference>
<dbReference type="GO" id="GO:0003341">
    <property type="term" value="P:cilium movement"/>
    <property type="evidence" value="ECO:0007669"/>
    <property type="project" value="TreeGrafter"/>
</dbReference>
<dbReference type="OrthoDB" id="6766775at2759"/>
<dbReference type="InterPro" id="IPR051876">
    <property type="entry name" value="ODA-DC/CCD"/>
</dbReference>
<reference evidence="5" key="1">
    <citation type="submission" date="2021-01" db="EMBL/GenBank/DDBJ databases">
        <authorList>
            <person name="Zahm M."/>
            <person name="Roques C."/>
            <person name="Cabau C."/>
            <person name="Klopp C."/>
            <person name="Donnadieu C."/>
            <person name="Jouanno E."/>
            <person name="Lampietro C."/>
            <person name="Louis A."/>
            <person name="Herpin A."/>
            <person name="Echchiki A."/>
            <person name="Berthelot C."/>
            <person name="Parey E."/>
            <person name="Roest-Crollius H."/>
            <person name="Braasch I."/>
            <person name="Postlethwait J."/>
            <person name="Bobe J."/>
            <person name="Montfort J."/>
            <person name="Bouchez O."/>
            <person name="Begum T."/>
            <person name="Mejri S."/>
            <person name="Adams A."/>
            <person name="Chen W.-J."/>
            <person name="Guiguen Y."/>
        </authorList>
    </citation>
    <scope>NUCLEOTIDE SEQUENCE</scope>
    <source>
        <tissue evidence="5">Blood</tissue>
    </source>
</reference>
<evidence type="ECO:0000313" key="5">
    <source>
        <dbReference type="EMBL" id="KAI1894577.1"/>
    </source>
</evidence>
<feature type="region of interest" description="Disordered" evidence="3">
    <location>
        <begin position="323"/>
        <end position="348"/>
    </location>
</feature>
<evidence type="ECO:0000256" key="2">
    <source>
        <dbReference type="SAM" id="Coils"/>
    </source>
</evidence>
<evidence type="ECO:0000313" key="6">
    <source>
        <dbReference type="Proteomes" id="UP000829720"/>
    </source>
</evidence>
<feature type="domain" description="ODAD1 central coiled coil region" evidence="4">
    <location>
        <begin position="404"/>
        <end position="533"/>
    </location>
</feature>
<dbReference type="PANTHER" id="PTHR21694:SF18">
    <property type="entry name" value="COILED-COIL DOMAIN-CONTAINING PROTEIN 63"/>
    <property type="match status" value="1"/>
</dbReference>
<feature type="compositionally biased region" description="Polar residues" evidence="3">
    <location>
        <begin position="19"/>
        <end position="29"/>
    </location>
</feature>
<dbReference type="PANTHER" id="PTHR21694">
    <property type="entry name" value="COILED-COIL DOMAIN-CONTAINING PROTEIN 63"/>
    <property type="match status" value="1"/>
</dbReference>
<gene>
    <name evidence="5" type="ORF">AGOR_G00117210</name>
</gene>
<evidence type="ECO:0000256" key="3">
    <source>
        <dbReference type="SAM" id="MobiDB-lite"/>
    </source>
</evidence>
<feature type="domain" description="ODAD1 central coiled coil region" evidence="4">
    <location>
        <begin position="154"/>
        <end position="318"/>
    </location>
</feature>
<comment type="caution">
    <text evidence="5">The sequence shown here is derived from an EMBL/GenBank/DDBJ whole genome shotgun (WGS) entry which is preliminary data.</text>
</comment>
<evidence type="ECO:0000259" key="4">
    <source>
        <dbReference type="Pfam" id="PF21773"/>
    </source>
</evidence>
<dbReference type="Pfam" id="PF21773">
    <property type="entry name" value="ODAD1_CC"/>
    <property type="match status" value="2"/>
</dbReference>